<dbReference type="RefSeq" id="WP_306038521.1">
    <property type="nucleotide sequence ID" value="NZ_CP132302.1"/>
</dbReference>
<dbReference type="EMBL" id="CP132302">
    <property type="protein sequence ID" value="WLR98974.1"/>
    <property type="molecule type" value="Genomic_DNA"/>
</dbReference>
<protein>
    <submittedName>
        <fullName evidence="1">DUF3572 domain-containing protein</fullName>
    </submittedName>
</protein>
<accession>A0AA50H9G9</accession>
<dbReference type="InterPro" id="IPR021955">
    <property type="entry name" value="DUF3572"/>
</dbReference>
<keyword evidence="2" id="KW-1185">Reference proteome</keyword>
<proteinExistence type="predicted"/>
<sequence>MKSQKDTAAVESAEATAIAILGWLAGEPELLSRFLSLTGVLPSDVRHAMDDPGFRAGLVDFLMAHEPTLLDFCAATGTQPETVVAAHAVLSGPHGDIDF</sequence>
<organism evidence="1 2">
    <name type="scientific">Shinella sumterensis</name>
    <dbReference type="NCBI Taxonomy" id="1967501"/>
    <lineage>
        <taxon>Bacteria</taxon>
        <taxon>Pseudomonadati</taxon>
        <taxon>Pseudomonadota</taxon>
        <taxon>Alphaproteobacteria</taxon>
        <taxon>Hyphomicrobiales</taxon>
        <taxon>Rhizobiaceae</taxon>
        <taxon>Shinella</taxon>
    </lineage>
</organism>
<dbReference type="Proteomes" id="UP001234585">
    <property type="component" value="Chromosome"/>
</dbReference>
<evidence type="ECO:0000313" key="1">
    <source>
        <dbReference type="EMBL" id="WLR98974.1"/>
    </source>
</evidence>
<evidence type="ECO:0000313" key="2">
    <source>
        <dbReference type="Proteomes" id="UP001234585"/>
    </source>
</evidence>
<reference evidence="1 2" key="1">
    <citation type="submission" date="2023-08" db="EMBL/GenBank/DDBJ databases">
        <title>Pathogen: clinical or host-associated sample.</title>
        <authorList>
            <person name="Hergert J."/>
            <person name="Casey R."/>
            <person name="Wagner J."/>
            <person name="Young E.L."/>
            <person name="Oakeson K.F."/>
        </authorList>
    </citation>
    <scope>NUCLEOTIDE SEQUENCE [LARGE SCALE GENOMIC DNA]</scope>
    <source>
        <strain evidence="1 2">1760953</strain>
    </source>
</reference>
<name>A0AA50H9G9_9HYPH</name>
<dbReference type="Pfam" id="PF12096">
    <property type="entry name" value="DUF3572"/>
    <property type="match status" value="1"/>
</dbReference>
<gene>
    <name evidence="1" type="ORF">Q9313_08125</name>
</gene>
<dbReference type="AlphaFoldDB" id="A0AA50H9G9"/>